<dbReference type="GO" id="GO:0016020">
    <property type="term" value="C:membrane"/>
    <property type="evidence" value="ECO:0007669"/>
    <property type="project" value="UniProtKB-SubCell"/>
</dbReference>
<evidence type="ECO:0000256" key="3">
    <source>
        <dbReference type="ARBA" id="ARBA00022989"/>
    </source>
</evidence>
<evidence type="ECO:0000256" key="1">
    <source>
        <dbReference type="ARBA" id="ARBA00004167"/>
    </source>
</evidence>
<dbReference type="PANTHER" id="PTHR30168:SF0">
    <property type="entry name" value="INNER MEMBRANE PROTEIN"/>
    <property type="match status" value="1"/>
</dbReference>
<evidence type="ECO:0000256" key="2">
    <source>
        <dbReference type="ARBA" id="ARBA00022692"/>
    </source>
</evidence>
<comment type="subcellular location">
    <subcellularLocation>
        <location evidence="1">Membrane</location>
        <topology evidence="1">Single-pass membrane protein</topology>
    </subcellularLocation>
</comment>
<keyword evidence="3 6" id="KW-1133">Transmembrane helix</keyword>
<feature type="compositionally biased region" description="Basic and acidic residues" evidence="5">
    <location>
        <begin position="1"/>
        <end position="18"/>
    </location>
</feature>
<name>A0AAP8MHF7_9GAMM</name>
<evidence type="ECO:0000313" key="8">
    <source>
        <dbReference type="Proteomes" id="UP000235162"/>
    </source>
</evidence>
<feature type="transmembrane region" description="Helical" evidence="6">
    <location>
        <begin position="46"/>
        <end position="71"/>
    </location>
</feature>
<evidence type="ECO:0000256" key="4">
    <source>
        <dbReference type="ARBA" id="ARBA00023136"/>
    </source>
</evidence>
<dbReference type="PANTHER" id="PTHR30168">
    <property type="entry name" value="PUTATIVE MEMBRANE PROTEIN YPFJ"/>
    <property type="match status" value="1"/>
</dbReference>
<dbReference type="Proteomes" id="UP000235162">
    <property type="component" value="Unassembled WGS sequence"/>
</dbReference>
<feature type="region of interest" description="Disordered" evidence="5">
    <location>
        <begin position="1"/>
        <end position="20"/>
    </location>
</feature>
<dbReference type="RefSeq" id="WP_084200042.1">
    <property type="nucleotide sequence ID" value="NZ_BMYL01000005.1"/>
</dbReference>
<evidence type="ECO:0000256" key="5">
    <source>
        <dbReference type="SAM" id="MobiDB-lite"/>
    </source>
</evidence>
<organism evidence="7 8">
    <name type="scientific">Halioglobus japonicus</name>
    <dbReference type="NCBI Taxonomy" id="930805"/>
    <lineage>
        <taxon>Bacteria</taxon>
        <taxon>Pseudomonadati</taxon>
        <taxon>Pseudomonadota</taxon>
        <taxon>Gammaproteobacteria</taxon>
        <taxon>Cellvibrionales</taxon>
        <taxon>Halieaceae</taxon>
        <taxon>Halioglobus</taxon>
    </lineage>
</organism>
<accession>A0AAP8MHF7</accession>
<proteinExistence type="predicted"/>
<dbReference type="Pfam" id="PF04228">
    <property type="entry name" value="Zn_peptidase"/>
    <property type="match status" value="1"/>
</dbReference>
<gene>
    <name evidence="7" type="ORF">C0029_05075</name>
</gene>
<sequence>MRWQDRRRSDNIDDRRGDGPSYAAAGAAPLLLRFLPGLLRSKTGRVLLIGGLLVIFGGRMVGVDVLGLLFAGGQTGSGQASFSEEEEQLADFVSVVLAETEDTWNQVFTASGQQYREPTLVLFSGRVNSACGLASAAVGPFYCPGDQNLYIDLSFFNDLARRHGAPGDFAQAYVVAHEVGHHVQTLLGISQQVHAAGRGRSKAEVNALSVRQELQADCFAGIWGHFANRKAQILDEGDLEEALRAASAIGDDRLQREAGQRVVPDSFTHGTSEQRVHWFRVGFEQGSVDACDTFSAQRL</sequence>
<dbReference type="KEGG" id="hja:BST95_13120"/>
<evidence type="ECO:0000256" key="6">
    <source>
        <dbReference type="SAM" id="Phobius"/>
    </source>
</evidence>
<keyword evidence="2 6" id="KW-0812">Transmembrane</keyword>
<keyword evidence="4 6" id="KW-0472">Membrane</keyword>
<dbReference type="EMBL" id="PKUR01000001">
    <property type="protein sequence ID" value="PLW87938.1"/>
    <property type="molecule type" value="Genomic_DNA"/>
</dbReference>
<evidence type="ECO:0000313" key="7">
    <source>
        <dbReference type="EMBL" id="PLW87938.1"/>
    </source>
</evidence>
<reference evidence="7 8" key="1">
    <citation type="submission" date="2018-01" db="EMBL/GenBank/DDBJ databases">
        <title>The draft genome sequence of Halioglobus japonicus S1-36.</title>
        <authorList>
            <person name="Du Z.-J."/>
            <person name="Shi M.-J."/>
        </authorList>
    </citation>
    <scope>NUCLEOTIDE SEQUENCE [LARGE SCALE GENOMIC DNA]</scope>
    <source>
        <strain evidence="7 8">S1-36</strain>
    </source>
</reference>
<dbReference type="InterPro" id="IPR007343">
    <property type="entry name" value="Uncharacterised_pept_Zn_put"/>
</dbReference>
<keyword evidence="8" id="KW-1185">Reference proteome</keyword>
<dbReference type="AlphaFoldDB" id="A0AAP8MHF7"/>
<protein>
    <recommendedName>
        <fullName evidence="9">Neutral zinc metallopeptidase</fullName>
    </recommendedName>
</protein>
<evidence type="ECO:0008006" key="9">
    <source>
        <dbReference type="Google" id="ProtNLM"/>
    </source>
</evidence>
<comment type="caution">
    <text evidence="7">The sequence shown here is derived from an EMBL/GenBank/DDBJ whole genome shotgun (WGS) entry which is preliminary data.</text>
</comment>